<feature type="binding site" evidence="3">
    <location>
        <position position="87"/>
    </location>
    <ligand>
        <name>Cu cation</name>
        <dbReference type="ChEBI" id="CHEBI:23378"/>
    </ligand>
</feature>
<feature type="domain" description="Thioredoxin" evidence="5">
    <location>
        <begin position="49"/>
        <end position="214"/>
    </location>
</feature>
<dbReference type="PROSITE" id="PS51352">
    <property type="entry name" value="THIOREDOXIN_2"/>
    <property type="match status" value="1"/>
</dbReference>
<dbReference type="PANTHER" id="PTHR12151">
    <property type="entry name" value="ELECTRON TRANSPORT PROTIN SCO1/SENC FAMILY MEMBER"/>
    <property type="match status" value="1"/>
</dbReference>
<dbReference type="InterPro" id="IPR003782">
    <property type="entry name" value="SCO1/SenC"/>
</dbReference>
<gene>
    <name evidence="6" type="ORF">SAMN04487992_1296</name>
</gene>
<feature type="disulfide bond" description="Redox-active" evidence="4">
    <location>
        <begin position="87"/>
        <end position="91"/>
    </location>
</feature>
<evidence type="ECO:0000259" key="5">
    <source>
        <dbReference type="PROSITE" id="PS51352"/>
    </source>
</evidence>
<comment type="similarity">
    <text evidence="1">Belongs to the SCO1/2 family.</text>
</comment>
<dbReference type="InterPro" id="IPR013766">
    <property type="entry name" value="Thioredoxin_domain"/>
</dbReference>
<organism evidence="6 7">
    <name type="scientific">Cellulophaga baltica</name>
    <dbReference type="NCBI Taxonomy" id="76594"/>
    <lineage>
        <taxon>Bacteria</taxon>
        <taxon>Pseudomonadati</taxon>
        <taxon>Bacteroidota</taxon>
        <taxon>Flavobacteriia</taxon>
        <taxon>Flavobacteriales</taxon>
        <taxon>Flavobacteriaceae</taxon>
        <taxon>Cellulophaga</taxon>
    </lineage>
</organism>
<dbReference type="PANTHER" id="PTHR12151:SF25">
    <property type="entry name" value="LINALOOL DEHYDRATASE_ISOMERASE DOMAIN-CONTAINING PROTEIN"/>
    <property type="match status" value="1"/>
</dbReference>
<reference evidence="7" key="1">
    <citation type="submission" date="2016-10" db="EMBL/GenBank/DDBJ databases">
        <authorList>
            <person name="Varghese N."/>
            <person name="Submissions S."/>
        </authorList>
    </citation>
    <scope>NUCLEOTIDE SEQUENCE [LARGE SCALE GENOMIC DNA]</scope>
    <source>
        <strain evidence="7">DSM 24729</strain>
    </source>
</reference>
<dbReference type="Proteomes" id="UP000182114">
    <property type="component" value="Unassembled WGS sequence"/>
</dbReference>
<dbReference type="AlphaFoldDB" id="A0A1G7M3N8"/>
<evidence type="ECO:0000256" key="2">
    <source>
        <dbReference type="ARBA" id="ARBA00023008"/>
    </source>
</evidence>
<dbReference type="RefSeq" id="WP_074539600.1">
    <property type="nucleotide sequence ID" value="NZ_FNBD01000029.1"/>
</dbReference>
<dbReference type="EMBL" id="FNBD01000029">
    <property type="protein sequence ID" value="SDF56377.1"/>
    <property type="molecule type" value="Genomic_DNA"/>
</dbReference>
<keyword evidence="3" id="KW-0479">Metal-binding</keyword>
<sequence length="216" mass="24911">MKSNSIILLLLCFVACKQIEPNKSRVETLPYYNEATFTPHWMLQNDDALSSFHKISPFSLLNQDGQIITEKTFQDKIYIVDFFFASCPGICPRMTANMNILQEEFLKDDDVLLLSHSVTPERDSVSVLKRYAESKGVVSNKWHLVTGTQQEIYKLGRKDYFVEEDLGIEKDVDEFLHTENFVLIDKNRHIRGIYNGLNKTAISQLIADIKTLKLEK</sequence>
<proteinExistence type="inferred from homology"/>
<evidence type="ECO:0000313" key="6">
    <source>
        <dbReference type="EMBL" id="SDF56377.1"/>
    </source>
</evidence>
<protein>
    <submittedName>
        <fullName evidence="6">Protein SCO1/2</fullName>
    </submittedName>
</protein>
<evidence type="ECO:0000313" key="7">
    <source>
        <dbReference type="Proteomes" id="UP000182114"/>
    </source>
</evidence>
<dbReference type="InterPro" id="IPR036249">
    <property type="entry name" value="Thioredoxin-like_sf"/>
</dbReference>
<dbReference type="GO" id="GO:0046872">
    <property type="term" value="F:metal ion binding"/>
    <property type="evidence" value="ECO:0007669"/>
    <property type="project" value="UniProtKB-KW"/>
</dbReference>
<name>A0A1G7M3N8_9FLAO</name>
<evidence type="ECO:0000256" key="1">
    <source>
        <dbReference type="ARBA" id="ARBA00010996"/>
    </source>
</evidence>
<dbReference type="CDD" id="cd02968">
    <property type="entry name" value="SCO"/>
    <property type="match status" value="1"/>
</dbReference>
<dbReference type="SUPFAM" id="SSF52833">
    <property type="entry name" value="Thioredoxin-like"/>
    <property type="match status" value="1"/>
</dbReference>
<dbReference type="Gene3D" id="3.40.30.10">
    <property type="entry name" value="Glutaredoxin"/>
    <property type="match status" value="1"/>
</dbReference>
<evidence type="ECO:0000256" key="4">
    <source>
        <dbReference type="PIRSR" id="PIRSR603782-2"/>
    </source>
</evidence>
<dbReference type="Pfam" id="PF02630">
    <property type="entry name" value="SCO1-SenC"/>
    <property type="match status" value="1"/>
</dbReference>
<accession>A0A1G7M3N8</accession>
<feature type="binding site" evidence="3">
    <location>
        <position position="91"/>
    </location>
    <ligand>
        <name>Cu cation</name>
        <dbReference type="ChEBI" id="CHEBI:23378"/>
    </ligand>
</feature>
<keyword evidence="2 3" id="KW-0186">Copper</keyword>
<evidence type="ECO:0000256" key="3">
    <source>
        <dbReference type="PIRSR" id="PIRSR603782-1"/>
    </source>
</evidence>
<feature type="binding site" evidence="3">
    <location>
        <position position="177"/>
    </location>
    <ligand>
        <name>Cu cation</name>
        <dbReference type="ChEBI" id="CHEBI:23378"/>
    </ligand>
</feature>
<keyword evidence="4" id="KW-1015">Disulfide bond</keyword>
<keyword evidence="7" id="KW-1185">Reference proteome</keyword>